<dbReference type="GO" id="GO:0005634">
    <property type="term" value="C:nucleus"/>
    <property type="evidence" value="ECO:0007669"/>
    <property type="project" value="UniProtKB-SubCell"/>
</dbReference>
<dbReference type="PROSITE" id="PS51666">
    <property type="entry name" value="QLQ"/>
    <property type="match status" value="1"/>
</dbReference>
<dbReference type="Gramene" id="Kaladp0050s0212.1.v1.1">
    <property type="protein sequence ID" value="Kaladp0050s0212.1.v1.1"/>
    <property type="gene ID" value="Kaladp0050s0212.v1.1"/>
</dbReference>
<feature type="domain" description="QLQ" evidence="7">
    <location>
        <begin position="66"/>
        <end position="101"/>
    </location>
</feature>
<dbReference type="AlphaFoldDB" id="A0A7N0U1A6"/>
<protein>
    <recommendedName>
        <fullName evidence="5">Growth-regulating factor</fullName>
    </recommendedName>
</protein>
<dbReference type="Pfam" id="PF08880">
    <property type="entry name" value="QLQ"/>
    <property type="match status" value="1"/>
</dbReference>
<keyword evidence="5" id="KW-0804">Transcription</keyword>
<dbReference type="PANTHER" id="PTHR31602:SF81">
    <property type="entry name" value="GROWTH-REGULATING FACTOR 9"/>
    <property type="match status" value="1"/>
</dbReference>
<proteinExistence type="inferred from homology"/>
<accession>A0A7N0U1A6</accession>
<evidence type="ECO:0000256" key="6">
    <source>
        <dbReference type="SAM" id="MobiDB-lite"/>
    </source>
</evidence>
<keyword evidence="5" id="KW-0010">Activator</keyword>
<feature type="region of interest" description="Disordered" evidence="6">
    <location>
        <begin position="164"/>
        <end position="212"/>
    </location>
</feature>
<evidence type="ECO:0000313" key="9">
    <source>
        <dbReference type="EnsemblPlants" id="Kaladp0050s0212.1.v1.1"/>
    </source>
</evidence>
<evidence type="ECO:0000259" key="7">
    <source>
        <dbReference type="PROSITE" id="PS51666"/>
    </source>
</evidence>
<dbReference type="GO" id="GO:0006355">
    <property type="term" value="P:regulation of DNA-templated transcription"/>
    <property type="evidence" value="ECO:0007669"/>
    <property type="project" value="InterPro"/>
</dbReference>
<dbReference type="GO" id="GO:0005524">
    <property type="term" value="F:ATP binding"/>
    <property type="evidence" value="ECO:0007669"/>
    <property type="project" value="UniProtKB-UniRule"/>
</dbReference>
<evidence type="ECO:0000256" key="5">
    <source>
        <dbReference type="RuleBase" id="RU367127"/>
    </source>
</evidence>
<dbReference type="PANTHER" id="PTHR31602">
    <property type="entry name" value="GROWTH-REGULATING FACTOR 5"/>
    <property type="match status" value="1"/>
</dbReference>
<evidence type="ECO:0000256" key="4">
    <source>
        <dbReference type="PROSITE-ProRule" id="PRU01002"/>
    </source>
</evidence>
<sequence>MVDSATQVSRLPDGAETGIDLGLELGLGSNFEAEMRKYKERVVVVLDDEEDDDDRRRKKRVRVPMGFTFMQRQELEQQACIFRYIEAGAQVPYPLLYPIWKSVAGSADRCRLPFIPNLFAGPVGLSWKQGRSDPEPGRCKRTDGKKWRCAKEAMPEYKYCEKHLHRGRHRSRKLVDPSSATGLPPPPPSQTKAPHFPAPERIGLSIALPSGQ</sequence>
<dbReference type="GO" id="GO:0099402">
    <property type="term" value="P:plant organ development"/>
    <property type="evidence" value="ECO:0007669"/>
    <property type="project" value="UniProtKB-ARBA"/>
</dbReference>
<dbReference type="Pfam" id="PF08879">
    <property type="entry name" value="WRC"/>
    <property type="match status" value="1"/>
</dbReference>
<feature type="domain" description="WRC" evidence="8">
    <location>
        <begin position="133"/>
        <end position="177"/>
    </location>
</feature>
<dbReference type="InterPro" id="IPR014978">
    <property type="entry name" value="Gln-Leu-Gln_QLQ"/>
</dbReference>
<dbReference type="EnsemblPlants" id="Kaladp0050s0212.1.v1.1">
    <property type="protein sequence ID" value="Kaladp0050s0212.1.v1.1"/>
    <property type="gene ID" value="Kaladp0050s0212.v1.1"/>
</dbReference>
<dbReference type="Proteomes" id="UP000594263">
    <property type="component" value="Unplaced"/>
</dbReference>
<evidence type="ECO:0000259" key="8">
    <source>
        <dbReference type="PROSITE" id="PS51667"/>
    </source>
</evidence>
<evidence type="ECO:0000256" key="1">
    <source>
        <dbReference type="ARBA" id="ARBA00004123"/>
    </source>
</evidence>
<keyword evidence="3 4" id="KW-0539">Nucleus</keyword>
<dbReference type="InterPro" id="IPR031137">
    <property type="entry name" value="GRF"/>
</dbReference>
<dbReference type="GO" id="GO:0006351">
    <property type="term" value="P:DNA-templated transcription"/>
    <property type="evidence" value="ECO:0007669"/>
    <property type="project" value="UniProtKB-UniRule"/>
</dbReference>
<keyword evidence="5" id="KW-0805">Transcription regulation</keyword>
<evidence type="ECO:0000256" key="2">
    <source>
        <dbReference type="ARBA" id="ARBA00008122"/>
    </source>
</evidence>
<dbReference type="PROSITE" id="PS51667">
    <property type="entry name" value="WRC"/>
    <property type="match status" value="1"/>
</dbReference>
<reference evidence="9" key="1">
    <citation type="submission" date="2021-01" db="UniProtKB">
        <authorList>
            <consortium name="EnsemblPlants"/>
        </authorList>
    </citation>
    <scope>IDENTIFICATION</scope>
</reference>
<evidence type="ECO:0000256" key="3">
    <source>
        <dbReference type="ARBA" id="ARBA00023242"/>
    </source>
</evidence>
<comment type="similarity">
    <text evidence="2 5">Belongs to the GRF family.</text>
</comment>
<feature type="short sequence motif" description="Bipartite nuclear localization signal" evidence="4">
    <location>
        <begin position="138"/>
        <end position="148"/>
    </location>
</feature>
<comment type="subcellular location">
    <subcellularLocation>
        <location evidence="1 4 5">Nucleus</location>
    </subcellularLocation>
</comment>
<organism evidence="9 10">
    <name type="scientific">Kalanchoe fedtschenkoi</name>
    <name type="common">Lavender scallops</name>
    <name type="synonym">South American air plant</name>
    <dbReference type="NCBI Taxonomy" id="63787"/>
    <lineage>
        <taxon>Eukaryota</taxon>
        <taxon>Viridiplantae</taxon>
        <taxon>Streptophyta</taxon>
        <taxon>Embryophyta</taxon>
        <taxon>Tracheophyta</taxon>
        <taxon>Spermatophyta</taxon>
        <taxon>Magnoliopsida</taxon>
        <taxon>eudicotyledons</taxon>
        <taxon>Gunneridae</taxon>
        <taxon>Pentapetalae</taxon>
        <taxon>Saxifragales</taxon>
        <taxon>Crassulaceae</taxon>
        <taxon>Kalanchoe</taxon>
    </lineage>
</organism>
<keyword evidence="10" id="KW-1185">Reference proteome</keyword>
<feature type="short sequence motif" description="Bipartite nuclear localization signal" evidence="4">
    <location>
        <begin position="166"/>
        <end position="173"/>
    </location>
</feature>
<comment type="domain">
    <text evidence="5">The QLQ domain and WRC domain may be involved in protein-protein interaction and DNA-binding, respectively.</text>
</comment>
<comment type="function">
    <text evidence="5">Transcription activator.</text>
</comment>
<name>A0A7N0U1A6_KALFE</name>
<evidence type="ECO:0000313" key="10">
    <source>
        <dbReference type="Proteomes" id="UP000594263"/>
    </source>
</evidence>
<dbReference type="InterPro" id="IPR014977">
    <property type="entry name" value="WRC_dom"/>
</dbReference>